<comment type="caution">
    <text evidence="15">The sequence shown here is derived from an EMBL/GenBank/DDBJ whole genome shotgun (WGS) entry which is preliminary data.</text>
</comment>
<dbReference type="AlphaFoldDB" id="A0A328BDS7"/>
<proteinExistence type="inferred from homology"/>
<dbReference type="PANTHER" id="PTHR32552:SF81">
    <property type="entry name" value="TONB-DEPENDENT OUTER MEMBRANE RECEPTOR"/>
    <property type="match status" value="1"/>
</dbReference>
<keyword evidence="8 12" id="KW-0798">TonB box</keyword>
<feature type="domain" description="TonB-dependent receptor plug" evidence="14">
    <location>
        <begin position="142"/>
        <end position="249"/>
    </location>
</feature>
<dbReference type="SUPFAM" id="SSF56935">
    <property type="entry name" value="Porins"/>
    <property type="match status" value="1"/>
</dbReference>
<keyword evidence="5 11" id="KW-0812">Transmembrane</keyword>
<comment type="similarity">
    <text evidence="11 12">Belongs to the TonB-dependent receptor family.</text>
</comment>
<comment type="subcellular location">
    <subcellularLocation>
        <location evidence="1 11">Cell outer membrane</location>
        <topology evidence="1 11">Multi-pass membrane protein</topology>
    </subcellularLocation>
</comment>
<evidence type="ECO:0000256" key="2">
    <source>
        <dbReference type="ARBA" id="ARBA00022448"/>
    </source>
</evidence>
<protein>
    <submittedName>
        <fullName evidence="15">TonB-dependent receptor</fullName>
    </submittedName>
</protein>
<name>A0A328BDS7_9CAUL</name>
<keyword evidence="9 11" id="KW-0472">Membrane</keyword>
<evidence type="ECO:0000256" key="11">
    <source>
        <dbReference type="PROSITE-ProRule" id="PRU01360"/>
    </source>
</evidence>
<dbReference type="Pfam" id="PF00593">
    <property type="entry name" value="TonB_dep_Rec_b-barrel"/>
    <property type="match status" value="1"/>
</dbReference>
<reference evidence="15 16" key="1">
    <citation type="submission" date="2018-05" db="EMBL/GenBank/DDBJ databases">
        <authorList>
            <person name="Lanie J.A."/>
            <person name="Ng W.-L."/>
            <person name="Kazmierczak K.M."/>
            <person name="Andrzejewski T.M."/>
            <person name="Davidsen T.M."/>
            <person name="Wayne K.J."/>
            <person name="Tettelin H."/>
            <person name="Glass J.I."/>
            <person name="Rusch D."/>
            <person name="Podicherti R."/>
            <person name="Tsui H.-C.T."/>
            <person name="Winkler M.E."/>
        </authorList>
    </citation>
    <scope>NUCLEOTIDE SEQUENCE [LARGE SCALE GENOMIC DNA]</scope>
    <source>
        <strain evidence="15 16">BUT-10</strain>
    </source>
</reference>
<evidence type="ECO:0000256" key="3">
    <source>
        <dbReference type="ARBA" id="ARBA00022452"/>
    </source>
</evidence>
<dbReference type="Pfam" id="PF07715">
    <property type="entry name" value="Plug"/>
    <property type="match status" value="1"/>
</dbReference>
<evidence type="ECO:0000256" key="7">
    <source>
        <dbReference type="ARBA" id="ARBA00023065"/>
    </source>
</evidence>
<dbReference type="GO" id="GO:0009279">
    <property type="term" value="C:cell outer membrane"/>
    <property type="evidence" value="ECO:0007669"/>
    <property type="project" value="UniProtKB-SubCell"/>
</dbReference>
<keyword evidence="15" id="KW-0675">Receptor</keyword>
<evidence type="ECO:0000256" key="12">
    <source>
        <dbReference type="RuleBase" id="RU003357"/>
    </source>
</evidence>
<evidence type="ECO:0000256" key="5">
    <source>
        <dbReference type="ARBA" id="ARBA00022692"/>
    </source>
</evidence>
<evidence type="ECO:0000313" key="16">
    <source>
        <dbReference type="Proteomes" id="UP000249524"/>
    </source>
</evidence>
<keyword evidence="16" id="KW-1185">Reference proteome</keyword>
<sequence>MRPKESAELTILVRRDLVAAITGLVVVWGGGSSAVAAPARIQFDVPVQSYTEALLDVAQQANVTLIGAGVCGGASRTRLAGSMSLEAALDRLLTDAPCTWKLIAPGAVEIRPLPRAEPARATSPVTVSELLVTATRRVRDPRQLAVAVTAVPGAQLRATGGVDAGEAAGQLAGVLATNLGPGRNKLLLRGLSDGAYTGRARSTVATYLDEIPLNYNAPDPDLRVVDAERVEVARGPQGALYGAGAMSGVYRIVTRKPDLGGLGAEVRGTAATTKGGGPSGAVEGWVNVPIWRDVAGIRISGYQEVQGGYLDDIVQNRSNVDRTERQGARVIVLVQPTDDWMVSLTAAGQSLRSEDTHYTNPGLGRKRAVLIPEPHANDIELVTATVRYSWGGAELTSSSGYVRHAYTSLYDATATQGNYTDVARTSAYSERTETKMYVQDLILTSRGAGRLEWLAGLYGADMSVHAPTEFLAQFPFAPNAPVYGDDRRDAIREVAAYGEISYELAPSWTFAVGGRLFSIRARTRSEVVSERFAPRSLDRTARFTSFAPKISLQKAFASGDLAYVVVSEGYRGGGTNSGGAVPLPVQRETFGPDRLRNHEAGLKLRRLDGRLAVNAAVFYDVWKDLQTDQFRPSGIAYTTNVGDAHVLGAEAEVAYRTDNGFTAQLNGRLARTRTQDANTDFTAQLVDSLPGAPAISAGALLSYERPLGDWTVRLVGQATYIGPARVTFDASAPKSEGYASAKLLAELSSRGRGLQVYVTNPLDSSNDTFAFGNPFNPLQARQITPQRPITVGVTLFAGL</sequence>
<organism evidence="15 16">
    <name type="scientific">Phenylobacterium kunshanense</name>
    <dbReference type="NCBI Taxonomy" id="1445034"/>
    <lineage>
        <taxon>Bacteria</taxon>
        <taxon>Pseudomonadati</taxon>
        <taxon>Pseudomonadota</taxon>
        <taxon>Alphaproteobacteria</taxon>
        <taxon>Caulobacterales</taxon>
        <taxon>Caulobacteraceae</taxon>
        <taxon>Phenylobacterium</taxon>
    </lineage>
</organism>
<dbReference type="GO" id="GO:0006826">
    <property type="term" value="P:iron ion transport"/>
    <property type="evidence" value="ECO:0007669"/>
    <property type="project" value="UniProtKB-KW"/>
</dbReference>
<feature type="domain" description="TonB-dependent receptor-like beta-barrel" evidence="13">
    <location>
        <begin position="374"/>
        <end position="741"/>
    </location>
</feature>
<keyword evidence="2 11" id="KW-0813">Transport</keyword>
<dbReference type="Gene3D" id="2.40.170.20">
    <property type="entry name" value="TonB-dependent receptor, beta-barrel domain"/>
    <property type="match status" value="1"/>
</dbReference>
<dbReference type="PROSITE" id="PS52016">
    <property type="entry name" value="TONB_DEPENDENT_REC_3"/>
    <property type="match status" value="1"/>
</dbReference>
<dbReference type="InterPro" id="IPR000531">
    <property type="entry name" value="Beta-barrel_TonB"/>
</dbReference>
<evidence type="ECO:0000256" key="10">
    <source>
        <dbReference type="ARBA" id="ARBA00023237"/>
    </source>
</evidence>
<evidence type="ECO:0000256" key="4">
    <source>
        <dbReference type="ARBA" id="ARBA00022496"/>
    </source>
</evidence>
<dbReference type="InterPro" id="IPR039426">
    <property type="entry name" value="TonB-dep_rcpt-like"/>
</dbReference>
<keyword evidence="4" id="KW-0410">Iron transport</keyword>
<keyword evidence="3 11" id="KW-1134">Transmembrane beta strand</keyword>
<keyword evidence="7" id="KW-0406">Ion transport</keyword>
<dbReference type="Proteomes" id="UP000249524">
    <property type="component" value="Unassembled WGS sequence"/>
</dbReference>
<evidence type="ECO:0000259" key="14">
    <source>
        <dbReference type="Pfam" id="PF07715"/>
    </source>
</evidence>
<dbReference type="InterPro" id="IPR012910">
    <property type="entry name" value="Plug_dom"/>
</dbReference>
<dbReference type="InterPro" id="IPR036942">
    <property type="entry name" value="Beta-barrel_TonB_sf"/>
</dbReference>
<dbReference type="EMBL" id="QFYS01000005">
    <property type="protein sequence ID" value="RAK64805.1"/>
    <property type="molecule type" value="Genomic_DNA"/>
</dbReference>
<evidence type="ECO:0000256" key="1">
    <source>
        <dbReference type="ARBA" id="ARBA00004571"/>
    </source>
</evidence>
<evidence type="ECO:0000256" key="6">
    <source>
        <dbReference type="ARBA" id="ARBA00023004"/>
    </source>
</evidence>
<evidence type="ECO:0000256" key="8">
    <source>
        <dbReference type="ARBA" id="ARBA00023077"/>
    </source>
</evidence>
<dbReference type="Gene3D" id="3.55.50.30">
    <property type="match status" value="1"/>
</dbReference>
<gene>
    <name evidence="15" type="ORF">DJ019_12325</name>
</gene>
<accession>A0A328BDS7</accession>
<evidence type="ECO:0000313" key="15">
    <source>
        <dbReference type="EMBL" id="RAK64805.1"/>
    </source>
</evidence>
<keyword evidence="10 11" id="KW-0998">Cell outer membrane</keyword>
<evidence type="ECO:0000259" key="13">
    <source>
        <dbReference type="Pfam" id="PF00593"/>
    </source>
</evidence>
<dbReference type="PANTHER" id="PTHR32552">
    <property type="entry name" value="FERRICHROME IRON RECEPTOR-RELATED"/>
    <property type="match status" value="1"/>
</dbReference>
<evidence type="ECO:0000256" key="9">
    <source>
        <dbReference type="ARBA" id="ARBA00023136"/>
    </source>
</evidence>
<keyword evidence="6" id="KW-0408">Iron</keyword>